<gene>
    <name evidence="4" type="ORF">D8K17_09900</name>
</gene>
<keyword evidence="4" id="KW-0378">Hydrolase</keyword>
<dbReference type="AlphaFoldDB" id="A0A8B3F4Q1"/>
<dbReference type="Gene3D" id="3.90.220.20">
    <property type="entry name" value="DNA methylase specificity domains"/>
    <property type="match status" value="2"/>
</dbReference>
<dbReference type="GO" id="GO:0003677">
    <property type="term" value="F:DNA binding"/>
    <property type="evidence" value="ECO:0007669"/>
    <property type="project" value="UniProtKB-KW"/>
</dbReference>
<dbReference type="GO" id="GO:0009307">
    <property type="term" value="P:DNA restriction-modification system"/>
    <property type="evidence" value="ECO:0007669"/>
    <property type="project" value="UniProtKB-KW"/>
</dbReference>
<dbReference type="RefSeq" id="WP_120784969.1">
    <property type="nucleotide sequence ID" value="NZ_CP061322.1"/>
</dbReference>
<evidence type="ECO:0000313" key="4">
    <source>
        <dbReference type="EMBL" id="RKO38594.1"/>
    </source>
</evidence>
<dbReference type="PANTHER" id="PTHR30408:SF12">
    <property type="entry name" value="TYPE I RESTRICTION ENZYME MJAVIII SPECIFICITY SUBUNIT"/>
    <property type="match status" value="1"/>
</dbReference>
<dbReference type="GO" id="GO:0004519">
    <property type="term" value="F:endonuclease activity"/>
    <property type="evidence" value="ECO:0007669"/>
    <property type="project" value="UniProtKB-KW"/>
</dbReference>
<protein>
    <submittedName>
        <fullName evidence="4">Restriction endonuclease subunit S</fullName>
    </submittedName>
</protein>
<sequence>MKERLKAPELRFPGFTDDWEERKLEKVFDTITDYVANGSFESLRKNVNSSDINGFAYLVRLQDASNNWQGPWLYTDQHGYEFLKKSRLQPDDIIMANVGSVGKFFLVPKLDKPMTLAPNAVLIKSSENDQGFLYQMMLTPEMQYKIFEKTTPGVQSKINKTDFKMIETRLPNMDEQKKIGSFFKQLDDTIALHQRKLDLLKEQKKGYLQKMFPKNGAKVPELRFAGFADDWELRKIEDILKNIKGSMKIGPFGSALKKEYYVEKGIKVYAQENIFKNDFSLGNYYITEDKYLELQSCELIPGDIVISMMGTIGACSVFPETSEKGIMNSHLLRLQTNDSSLAEYIALQIKDSPFIKQQILKLSVGSIMSGLSSTVVKKLKFPIPSIEEQRKIYLFFKQLDDTITLHQRKLDLLKEQKKGFLQKMFV</sequence>
<dbReference type="InterPro" id="IPR044946">
    <property type="entry name" value="Restrct_endonuc_typeI_TRD_sf"/>
</dbReference>
<dbReference type="InterPro" id="IPR000055">
    <property type="entry name" value="Restrct_endonuc_typeI_TRD"/>
</dbReference>
<evidence type="ECO:0000256" key="1">
    <source>
        <dbReference type="ARBA" id="ARBA00010923"/>
    </source>
</evidence>
<comment type="similarity">
    <text evidence="1">Belongs to the type-I restriction system S methylase family.</text>
</comment>
<dbReference type="SUPFAM" id="SSF116734">
    <property type="entry name" value="DNA methylase specificity domain"/>
    <property type="match status" value="2"/>
</dbReference>
<reference evidence="4" key="1">
    <citation type="submission" date="2018-10" db="EMBL/GenBank/DDBJ databases">
        <title>Chromosomal inversion in Lactococcus lactis subsp. lactis bv. diacetylactis S50.</title>
        <authorList>
            <person name="Kojic M."/>
            <person name="Jovcic B."/>
        </authorList>
    </citation>
    <scope>NUCLEOTIDE SEQUENCE</scope>
    <source>
        <strain evidence="4">S50</strain>
    </source>
</reference>
<dbReference type="PANTHER" id="PTHR30408">
    <property type="entry name" value="TYPE-1 RESTRICTION ENZYME ECOKI SPECIFICITY PROTEIN"/>
    <property type="match status" value="1"/>
</dbReference>
<dbReference type="Pfam" id="PF01420">
    <property type="entry name" value="Methylase_S"/>
    <property type="match status" value="2"/>
</dbReference>
<keyword evidence="4" id="KW-0255">Endonuclease</keyword>
<keyword evidence="2" id="KW-0680">Restriction system</keyword>
<dbReference type="EMBL" id="RBVM01000001">
    <property type="protein sequence ID" value="RKO38594.1"/>
    <property type="molecule type" value="Genomic_DNA"/>
</dbReference>
<keyword evidence="4" id="KW-0540">Nuclease</keyword>
<name>A0A8B3F4Q1_LACLL</name>
<comment type="caution">
    <text evidence="4">The sequence shown here is derived from an EMBL/GenBank/DDBJ whole genome shotgun (WGS) entry which is preliminary data.</text>
</comment>
<dbReference type="REBASE" id="445390">
    <property type="entry name" value="S.LlaS50ORF9775P"/>
</dbReference>
<proteinExistence type="inferred from homology"/>
<dbReference type="InterPro" id="IPR052021">
    <property type="entry name" value="Type-I_RS_S_subunit"/>
</dbReference>
<dbReference type="Gene3D" id="1.10.287.1120">
    <property type="entry name" value="Bipartite methylase S protein"/>
    <property type="match status" value="1"/>
</dbReference>
<organism evidence="4">
    <name type="scientific">Lactococcus lactis subsp. lactis bv. diacetylactis</name>
    <dbReference type="NCBI Taxonomy" id="44688"/>
    <lineage>
        <taxon>Bacteria</taxon>
        <taxon>Bacillati</taxon>
        <taxon>Bacillota</taxon>
        <taxon>Bacilli</taxon>
        <taxon>Lactobacillales</taxon>
        <taxon>Streptococcaceae</taxon>
        <taxon>Lactococcus</taxon>
    </lineage>
</organism>
<accession>A0A8B3F4Q1</accession>
<evidence type="ECO:0000256" key="2">
    <source>
        <dbReference type="ARBA" id="ARBA00022747"/>
    </source>
</evidence>
<keyword evidence="3" id="KW-0238">DNA-binding</keyword>
<evidence type="ECO:0000256" key="3">
    <source>
        <dbReference type="ARBA" id="ARBA00023125"/>
    </source>
</evidence>